<name>A0AAV7FXN7_DENCH</name>
<proteinExistence type="predicted"/>
<evidence type="ECO:0000313" key="2">
    <source>
        <dbReference type="Proteomes" id="UP000775213"/>
    </source>
</evidence>
<organism evidence="1 2">
    <name type="scientific">Dendrobium chrysotoxum</name>
    <name type="common">Orchid</name>
    <dbReference type="NCBI Taxonomy" id="161865"/>
    <lineage>
        <taxon>Eukaryota</taxon>
        <taxon>Viridiplantae</taxon>
        <taxon>Streptophyta</taxon>
        <taxon>Embryophyta</taxon>
        <taxon>Tracheophyta</taxon>
        <taxon>Spermatophyta</taxon>
        <taxon>Magnoliopsida</taxon>
        <taxon>Liliopsida</taxon>
        <taxon>Asparagales</taxon>
        <taxon>Orchidaceae</taxon>
        <taxon>Epidendroideae</taxon>
        <taxon>Malaxideae</taxon>
        <taxon>Dendrobiinae</taxon>
        <taxon>Dendrobium</taxon>
    </lineage>
</organism>
<dbReference type="AlphaFoldDB" id="A0AAV7FXN7"/>
<sequence>MNALPHSMFVTFDPVMFRMLLKSRWKLFRFSGKEAWQQPTPEQNPSTTLSVLSQNETQLLLTENHRVAAYYSKNILSRGEGKGGVFEEVSIVVWFFRKATIAEPVYGAKVNAEEAIVDRYVDDGKLVGEE</sequence>
<evidence type="ECO:0000313" key="1">
    <source>
        <dbReference type="EMBL" id="KAH0448193.1"/>
    </source>
</evidence>
<gene>
    <name evidence="1" type="ORF">IEQ34_021993</name>
</gene>
<reference evidence="1 2" key="1">
    <citation type="journal article" date="2021" name="Hortic Res">
        <title>Chromosome-scale assembly of the Dendrobium chrysotoxum genome enhances the understanding of orchid evolution.</title>
        <authorList>
            <person name="Zhang Y."/>
            <person name="Zhang G.Q."/>
            <person name="Zhang D."/>
            <person name="Liu X.D."/>
            <person name="Xu X.Y."/>
            <person name="Sun W.H."/>
            <person name="Yu X."/>
            <person name="Zhu X."/>
            <person name="Wang Z.W."/>
            <person name="Zhao X."/>
            <person name="Zhong W.Y."/>
            <person name="Chen H."/>
            <person name="Yin W.L."/>
            <person name="Huang T."/>
            <person name="Niu S.C."/>
            <person name="Liu Z.J."/>
        </authorList>
    </citation>
    <scope>NUCLEOTIDE SEQUENCE [LARGE SCALE GENOMIC DNA]</scope>
    <source>
        <strain evidence="1">Lindl</strain>
    </source>
</reference>
<protein>
    <submittedName>
        <fullName evidence="1">Uncharacterized protein</fullName>
    </submittedName>
</protein>
<dbReference type="Proteomes" id="UP000775213">
    <property type="component" value="Unassembled WGS sequence"/>
</dbReference>
<keyword evidence="2" id="KW-1185">Reference proteome</keyword>
<dbReference type="EMBL" id="JAGFBR010000019">
    <property type="protein sequence ID" value="KAH0448193.1"/>
    <property type="molecule type" value="Genomic_DNA"/>
</dbReference>
<comment type="caution">
    <text evidence="1">The sequence shown here is derived from an EMBL/GenBank/DDBJ whole genome shotgun (WGS) entry which is preliminary data.</text>
</comment>
<accession>A0AAV7FXN7</accession>